<keyword evidence="7" id="KW-0808">Transferase</keyword>
<comment type="caution">
    <text evidence="14">Lacks conserved residue(s) required for the propagation of feature annotation.</text>
</comment>
<evidence type="ECO:0000256" key="12">
    <source>
        <dbReference type="ARBA" id="ARBA00044727"/>
    </source>
</evidence>
<dbReference type="OrthoDB" id="4769at2759"/>
<evidence type="ECO:0000256" key="10">
    <source>
        <dbReference type="ARBA" id="ARBA00022989"/>
    </source>
</evidence>
<keyword evidence="10 14" id="KW-1133">Transmembrane helix</keyword>
<comment type="pathway">
    <text evidence="2">Protein modification; protein glycosylation.</text>
</comment>
<feature type="transmembrane region" description="Helical" evidence="14">
    <location>
        <begin position="428"/>
        <end position="448"/>
    </location>
</feature>
<keyword evidence="8 14" id="KW-0812">Transmembrane</keyword>
<dbReference type="EC" id="2.4.1.256" evidence="4 14"/>
<organism evidence="15 16">
    <name type="scientific">Taphrina deformans (strain PYCC 5710 / ATCC 11124 / CBS 356.35 / IMI 108563 / JCM 9778 / NBRC 8474)</name>
    <name type="common">Peach leaf curl fungus</name>
    <name type="synonym">Lalaria deformans</name>
    <dbReference type="NCBI Taxonomy" id="1097556"/>
    <lineage>
        <taxon>Eukaryota</taxon>
        <taxon>Fungi</taxon>
        <taxon>Dikarya</taxon>
        <taxon>Ascomycota</taxon>
        <taxon>Taphrinomycotina</taxon>
        <taxon>Taphrinomycetes</taxon>
        <taxon>Taphrinales</taxon>
        <taxon>Taphrinaceae</taxon>
        <taxon>Taphrina</taxon>
    </lineage>
</organism>
<dbReference type="STRING" id="1097556.R4XCA7"/>
<reference evidence="15 16" key="1">
    <citation type="journal article" date="2013" name="MBio">
        <title>Genome sequencing of the plant pathogen Taphrina deformans, the causal agent of peach leaf curl.</title>
        <authorList>
            <person name="Cisse O.H."/>
            <person name="Almeida J.M.G.C.F."/>
            <person name="Fonseca A."/>
            <person name="Kumar A.A."/>
            <person name="Salojaervi J."/>
            <person name="Overmyer K."/>
            <person name="Hauser P.M."/>
            <person name="Pagni M."/>
        </authorList>
    </citation>
    <scope>NUCLEOTIDE SEQUENCE [LARGE SCALE GENOMIC DNA]</scope>
    <source>
        <strain evidence="16">PYCC 5710 / ATCC 11124 / CBS 356.35 / IMI 108563 / JCM 9778 / NBRC 8474</strain>
    </source>
</reference>
<dbReference type="GO" id="GO:0106073">
    <property type="term" value="F:dolichyl pyrophosphate Glc2Man9GlcNAc2 alpha-1,2-glucosyltransferase activity"/>
    <property type="evidence" value="ECO:0007669"/>
    <property type="project" value="UniProtKB-UniRule"/>
</dbReference>
<dbReference type="GO" id="GO:0006488">
    <property type="term" value="P:dolichol-linked oligosaccharide biosynthetic process"/>
    <property type="evidence" value="ECO:0007669"/>
    <property type="project" value="UniProtKB-UniRule"/>
</dbReference>
<dbReference type="PIRSF" id="PIRSF028810">
    <property type="entry name" value="Alpha1_2_glucosyltferase_Alg10"/>
    <property type="match status" value="1"/>
</dbReference>
<dbReference type="Proteomes" id="UP000013776">
    <property type="component" value="Unassembled WGS sequence"/>
</dbReference>
<keyword evidence="9" id="KW-0256">Endoplasmic reticulum</keyword>
<dbReference type="eggNOG" id="KOG2642">
    <property type="taxonomic scope" value="Eukaryota"/>
</dbReference>
<dbReference type="AlphaFoldDB" id="R4XCA7"/>
<keyword evidence="16" id="KW-1185">Reference proteome</keyword>
<evidence type="ECO:0000256" key="11">
    <source>
        <dbReference type="ARBA" id="ARBA00023136"/>
    </source>
</evidence>
<dbReference type="InterPro" id="IPR016900">
    <property type="entry name" value="Alg10"/>
</dbReference>
<dbReference type="EMBL" id="CAHR02000149">
    <property type="protein sequence ID" value="CCG83456.1"/>
    <property type="molecule type" value="Genomic_DNA"/>
</dbReference>
<evidence type="ECO:0000256" key="6">
    <source>
        <dbReference type="ARBA" id="ARBA00022676"/>
    </source>
</evidence>
<dbReference type="PANTHER" id="PTHR12989">
    <property type="entry name" value="ALPHA-1,2-GLUCOSYLTRANSFERASE ALG10"/>
    <property type="match status" value="1"/>
</dbReference>
<evidence type="ECO:0000256" key="5">
    <source>
        <dbReference type="ARBA" id="ARBA00018512"/>
    </source>
</evidence>
<feature type="transmembrane region" description="Helical" evidence="14">
    <location>
        <begin position="227"/>
        <end position="247"/>
    </location>
</feature>
<evidence type="ECO:0000256" key="3">
    <source>
        <dbReference type="ARBA" id="ARBA00010600"/>
    </source>
</evidence>
<accession>R4XCA7</accession>
<feature type="transmembrane region" description="Helical" evidence="14">
    <location>
        <begin position="361"/>
        <end position="378"/>
    </location>
</feature>
<sequence>MFLSIRPRTLLNVWRVLQIISFAMINDRVSIPYMDEKFHAPQAAAYCRGQFLPYDPKLTTPPGLYLISYALSKIGVPCTLSYLRGLNLFIGIILLPNLCGKLYDSLHAAAIPLEVEWSQCLSAMPILSFFSLLYYTDLASTYAVLLVYYLTLTKRRYSAALVAFASLWFRQTNLVWVVAFVAQDLFVTLQDSSSFIWRDRLTGEAACSDIVTLLSRCGIAVMKEHMVVLRVLAPFVPIALSSVAFLLHNGSIVLGMSISWSGSEAYLTLGDKSMHKAGIYPIQLCYMSIFTVSISGLFVAGQFHAGQLQRIRRHPKMLLSLLLFSCAVAVQKSIQHPFLLADNRHFPFYLNKRIIQKLPNTLLGLFFFVASSCFYIGMLDTSSFTTLVFLAASALTLCPTSLLEFRYYIVPFMLWRLHFGHKILCQRFLLLETVSWIILNLGCVYIFLYHGFYWQDSMEIQRFMW</sequence>
<proteinExistence type="inferred from homology"/>
<evidence type="ECO:0000313" key="16">
    <source>
        <dbReference type="Proteomes" id="UP000013776"/>
    </source>
</evidence>
<evidence type="ECO:0000256" key="1">
    <source>
        <dbReference type="ARBA" id="ARBA00004477"/>
    </source>
</evidence>
<dbReference type="PANTHER" id="PTHR12989:SF10">
    <property type="entry name" value="DOL-P-GLC:GLC(2)MAN(9)GLCNAC(2)-PP-DOL ALPHA-1,2-GLUCOSYLTRANSFERASE-RELATED"/>
    <property type="match status" value="1"/>
</dbReference>
<dbReference type="VEuPathDB" id="FungiDB:TAPDE_003678"/>
<gene>
    <name evidence="15" type="ORF">TAPDE_003678</name>
</gene>
<protein>
    <recommendedName>
        <fullName evidence="5 14">Dol-P-Glc:Glc(2)Man(9)GlcNAc(2)-PP-Dol alpha-1,2-glucosyltransferase</fullName>
        <ecNumber evidence="4 14">2.4.1.256</ecNumber>
    </recommendedName>
</protein>
<keyword evidence="11 14" id="KW-0472">Membrane</keyword>
<evidence type="ECO:0000256" key="8">
    <source>
        <dbReference type="ARBA" id="ARBA00022692"/>
    </source>
</evidence>
<evidence type="ECO:0000256" key="7">
    <source>
        <dbReference type="ARBA" id="ARBA00022679"/>
    </source>
</evidence>
<evidence type="ECO:0000256" key="14">
    <source>
        <dbReference type="PIRNR" id="PIRNR028810"/>
    </source>
</evidence>
<evidence type="ECO:0000256" key="13">
    <source>
        <dbReference type="ARBA" id="ARBA00048064"/>
    </source>
</evidence>
<dbReference type="GO" id="GO:0005789">
    <property type="term" value="C:endoplasmic reticulum membrane"/>
    <property type="evidence" value="ECO:0007669"/>
    <property type="project" value="UniProtKB-SubCell"/>
</dbReference>
<dbReference type="UniPathway" id="UPA00378"/>
<feature type="transmembrane region" description="Helical" evidence="14">
    <location>
        <begin position="384"/>
        <end position="407"/>
    </location>
</feature>
<dbReference type="Pfam" id="PF04922">
    <property type="entry name" value="DIE2_ALG10"/>
    <property type="match status" value="1"/>
</dbReference>
<evidence type="ECO:0000256" key="9">
    <source>
        <dbReference type="ARBA" id="ARBA00022824"/>
    </source>
</evidence>
<feature type="transmembrane region" description="Helical" evidence="14">
    <location>
        <begin position="123"/>
        <end position="150"/>
    </location>
</feature>
<keyword evidence="6 14" id="KW-0328">Glycosyltransferase</keyword>
<comment type="catalytic activity">
    <reaction evidence="13">
        <text>an alpha-D-Glc-(1-&gt;3)-alpha-D-Glc-(1-&gt;3)-alpha-D-Man-(1-&gt;2)-alpha-D-Man-(1-&gt;2)-alpha-D-Man-(1-&gt;3)-[alpha-D-Man-(1-&gt;2)-alpha-D-Man-(1-&gt;3)-[alpha-D-Man-(1-&gt;2)-alpha-D-Man-(1-&gt;6)]-alpha-D-Man-(1-&gt;6)]-beta-D-Man-(1-&gt;4)-beta-D-GlcNAc-(1-&gt;4)-alpha-D-GlcNAc-diphospho-di-trans,poly-cis-dolichol + a di-trans,poly-cis-dolichyl beta-D-glucosyl phosphate = a alpha-D-Glc-(1-&gt;2)-alpha-D-Glc-(1-&gt;3)-alpha-D-Glc-(1-&gt;3)-alpha-D-Man-(1-&gt;2)-alpha-D-Man-(1-&gt;2)-alpha-D-Man-(1-&gt;3)-[alpha-D-Man-(1-&gt;2)-alpha-D-Man-(1-&gt;3)-[alpha-D-Man-(1-&gt;2)-alpha-D-Man-(1-&gt;6)]-alpha-D-Man-(1-&gt;6)]-beta-D-Man-(1-&gt;4)-beta-D-GlcNAc-(1-&gt;4)-alpha-D-GlcNAc-diphospho-di-trans,poly-cis-dolichol + a di-trans,poly-cis-dolichyl phosphate + H(+)</text>
        <dbReference type="Rhea" id="RHEA:29543"/>
        <dbReference type="Rhea" id="RHEA-COMP:19498"/>
        <dbReference type="Rhea" id="RHEA-COMP:19502"/>
        <dbReference type="Rhea" id="RHEA-COMP:19512"/>
        <dbReference type="Rhea" id="RHEA-COMP:19522"/>
        <dbReference type="ChEBI" id="CHEBI:15378"/>
        <dbReference type="ChEBI" id="CHEBI:57525"/>
        <dbReference type="ChEBI" id="CHEBI:57683"/>
        <dbReference type="ChEBI" id="CHEBI:132522"/>
        <dbReference type="ChEBI" id="CHEBI:132523"/>
        <dbReference type="EC" id="2.4.1.256"/>
    </reaction>
    <physiologicalReaction direction="left-to-right" evidence="13">
        <dbReference type="Rhea" id="RHEA:29544"/>
    </physiologicalReaction>
</comment>
<evidence type="ECO:0000256" key="4">
    <source>
        <dbReference type="ARBA" id="ARBA00011967"/>
    </source>
</evidence>
<comment type="caution">
    <text evidence="15">The sequence shown here is derived from an EMBL/GenBank/DDBJ whole genome shotgun (WGS) entry which is preliminary data.</text>
</comment>
<name>R4XCA7_TAPDE</name>
<comment type="function">
    <text evidence="12">Dol-P-Glc:Glc(2)Man(9)GlcNAc(2)-PP-Dol alpha-1,2-glucosyltransferase that operates in the biosynthetic pathway of dolichol-linked oligosaccharides, the glycan precursors employed in protein asparagine (N)-glycosylation. The assembly of dolichol-linked oligosaccharides begins on the cytosolic side of the endoplasmic reticulum membrane and finishes in its lumen. The sequential addition of sugars to dolichol pyrophosphate produces dolichol-linked oligosaccharides containing fourteen sugars, including two GlcNAcs, nine mannoses and three glucoses. Once assembled, the oligosaccharide is transferred from the lipid to nascent proteins by oligosaccharyltransferases. In the lumen of the endoplasmic reticulum, adds the third and last glucose residue from dolichyl phosphate glucose (Dol-P-Glc) onto the lipid-linked oligosaccharide intermediate Glc(2)Man(9)GlcNAc(2)-PP-Dol to produce Glc(3)Man(9)GlcNAc(2)-PP-Dol.</text>
</comment>
<evidence type="ECO:0000256" key="2">
    <source>
        <dbReference type="ARBA" id="ARBA00004922"/>
    </source>
</evidence>
<comment type="subcellular location">
    <subcellularLocation>
        <location evidence="1">Endoplasmic reticulum membrane</location>
        <topology evidence="1">Multi-pass membrane protein</topology>
    </subcellularLocation>
</comment>
<evidence type="ECO:0000313" key="15">
    <source>
        <dbReference type="EMBL" id="CCG83456.1"/>
    </source>
</evidence>
<feature type="transmembrane region" description="Helical" evidence="14">
    <location>
        <begin position="284"/>
        <end position="305"/>
    </location>
</feature>
<comment type="similarity">
    <text evidence="3 14">Belongs to the ALG10 glucosyltransferase family.</text>
</comment>